<accession>A0A644ZSB6</accession>
<dbReference type="AlphaFoldDB" id="A0A644ZSB6"/>
<name>A0A644ZSB6_9ZZZZ</name>
<reference evidence="1" key="1">
    <citation type="submission" date="2019-08" db="EMBL/GenBank/DDBJ databases">
        <authorList>
            <person name="Kucharzyk K."/>
            <person name="Murdoch R.W."/>
            <person name="Higgins S."/>
            <person name="Loffler F."/>
        </authorList>
    </citation>
    <scope>NUCLEOTIDE SEQUENCE</scope>
</reference>
<comment type="caution">
    <text evidence="1">The sequence shown here is derived from an EMBL/GenBank/DDBJ whole genome shotgun (WGS) entry which is preliminary data.</text>
</comment>
<dbReference type="EMBL" id="VSSQ01009020">
    <property type="protein sequence ID" value="MPM40494.1"/>
    <property type="molecule type" value="Genomic_DNA"/>
</dbReference>
<organism evidence="1">
    <name type="scientific">bioreactor metagenome</name>
    <dbReference type="NCBI Taxonomy" id="1076179"/>
    <lineage>
        <taxon>unclassified sequences</taxon>
        <taxon>metagenomes</taxon>
        <taxon>ecological metagenomes</taxon>
    </lineage>
</organism>
<evidence type="ECO:0000313" key="1">
    <source>
        <dbReference type="EMBL" id="MPM40494.1"/>
    </source>
</evidence>
<proteinExistence type="predicted"/>
<gene>
    <name evidence="1" type="ORF">SDC9_87138</name>
</gene>
<protein>
    <submittedName>
        <fullName evidence="1">Uncharacterized protein</fullName>
    </submittedName>
</protein>
<sequence length="169" mass="19262">MVTFLPCNRCIYTTGFGQYWTSFCYANSSAPQLPSMQFPFVGSGFCRRFPSDSASRRTPLSLANSSYCQVCSGLSPPSYTPMPGAHKKTEAHDLVNFCPIKLFIELHHIILIYYFDSLFCLRLLPPPSFMPDVFFSIPQHLVCCQCKEQELRVHCRCIYEKGDIRCSNT</sequence>